<evidence type="ECO:0008006" key="3">
    <source>
        <dbReference type="Google" id="ProtNLM"/>
    </source>
</evidence>
<gene>
    <name evidence="1" type="ORF">EJB05_55694</name>
</gene>
<dbReference type="EMBL" id="RWGY01000778">
    <property type="protein sequence ID" value="TVT98975.1"/>
    <property type="molecule type" value="Genomic_DNA"/>
</dbReference>
<feature type="non-terminal residue" evidence="1">
    <location>
        <position position="180"/>
    </location>
</feature>
<reference evidence="1 2" key="1">
    <citation type="journal article" date="2019" name="Sci. Rep.">
        <title>A high-quality genome of Eragrostis curvula grass provides insights into Poaceae evolution and supports new strategies to enhance forage quality.</title>
        <authorList>
            <person name="Carballo J."/>
            <person name="Santos B.A.C.M."/>
            <person name="Zappacosta D."/>
            <person name="Garbus I."/>
            <person name="Selva J.P."/>
            <person name="Gallo C.A."/>
            <person name="Diaz A."/>
            <person name="Albertini E."/>
            <person name="Caccamo M."/>
            <person name="Echenique V."/>
        </authorList>
    </citation>
    <scope>NUCLEOTIDE SEQUENCE [LARGE SCALE GENOMIC DNA]</scope>
    <source>
        <strain evidence="2">cv. Victoria</strain>
        <tissue evidence="1">Leaf</tissue>
    </source>
</reference>
<evidence type="ECO:0000313" key="2">
    <source>
        <dbReference type="Proteomes" id="UP000324897"/>
    </source>
</evidence>
<organism evidence="1 2">
    <name type="scientific">Eragrostis curvula</name>
    <name type="common">weeping love grass</name>
    <dbReference type="NCBI Taxonomy" id="38414"/>
    <lineage>
        <taxon>Eukaryota</taxon>
        <taxon>Viridiplantae</taxon>
        <taxon>Streptophyta</taxon>
        <taxon>Embryophyta</taxon>
        <taxon>Tracheophyta</taxon>
        <taxon>Spermatophyta</taxon>
        <taxon>Magnoliopsida</taxon>
        <taxon>Liliopsida</taxon>
        <taxon>Poales</taxon>
        <taxon>Poaceae</taxon>
        <taxon>PACMAD clade</taxon>
        <taxon>Chloridoideae</taxon>
        <taxon>Eragrostideae</taxon>
        <taxon>Eragrostidinae</taxon>
        <taxon>Eragrostis</taxon>
    </lineage>
</organism>
<dbReference type="AlphaFoldDB" id="A0A5J9SJ30"/>
<accession>A0A5J9SJ30</accession>
<name>A0A5J9SJ30_9POAL</name>
<sequence length="180" mass="20192">SESFRHSTTIQIKVHVTTKDRSERSVDRQRSRLECLRTEASSPAPCVQFKTDSRSTEAVSTRTVRSRSTLLGELQKVLLAASLNSRGHGGRKLLSHICTMETVIIGGLIREVITSFGAFANNEITRVLGVRDEINRMNENLRCITDELNRPDWTIVIAHSEATIMPLKRLTDIAYEADNV</sequence>
<dbReference type="Gramene" id="TVT98975">
    <property type="protein sequence ID" value="TVT98975"/>
    <property type="gene ID" value="EJB05_55694"/>
</dbReference>
<proteinExistence type="predicted"/>
<protein>
    <recommendedName>
        <fullName evidence="3">Rx N-terminal domain-containing protein</fullName>
    </recommendedName>
</protein>
<keyword evidence="2" id="KW-1185">Reference proteome</keyword>
<evidence type="ECO:0000313" key="1">
    <source>
        <dbReference type="EMBL" id="TVT98975.1"/>
    </source>
</evidence>
<dbReference type="Proteomes" id="UP000324897">
    <property type="component" value="Unassembled WGS sequence"/>
</dbReference>
<comment type="caution">
    <text evidence="1">The sequence shown here is derived from an EMBL/GenBank/DDBJ whole genome shotgun (WGS) entry which is preliminary data.</text>
</comment>
<feature type="non-terminal residue" evidence="1">
    <location>
        <position position="1"/>
    </location>
</feature>